<evidence type="ECO:0000313" key="2">
    <source>
        <dbReference type="Proteomes" id="UP000034154"/>
    </source>
</evidence>
<name>A0A0G1LRI3_9BACT</name>
<proteinExistence type="predicted"/>
<comment type="caution">
    <text evidence="1">The sequence shown here is derived from an EMBL/GenBank/DDBJ whole genome shotgun (WGS) entry which is preliminary data.</text>
</comment>
<protein>
    <submittedName>
        <fullName evidence="1">Uncharacterized protein</fullName>
    </submittedName>
</protein>
<dbReference type="AlphaFoldDB" id="A0A0G1LRI3"/>
<sequence length="67" mass="8167">MAVKNVRDNGVEEEVRTSNDYGYEFQRFFSYYRPEEIKKYFEDVGLEIVWENSKKTGNCEWLQIIKF</sequence>
<dbReference type="Proteomes" id="UP000034154">
    <property type="component" value="Unassembled WGS sequence"/>
</dbReference>
<evidence type="ECO:0000313" key="1">
    <source>
        <dbReference type="EMBL" id="KKT71422.1"/>
    </source>
</evidence>
<gene>
    <name evidence="1" type="ORF">UW63_C0017G0022</name>
</gene>
<dbReference type="EMBL" id="LCJB01000017">
    <property type="protein sequence ID" value="KKT71422.1"/>
    <property type="molecule type" value="Genomic_DNA"/>
</dbReference>
<organism evidence="1 2">
    <name type="scientific">Candidatus Uhrbacteria bacterium GW2011_GWF2_44_350</name>
    <dbReference type="NCBI Taxonomy" id="1619000"/>
    <lineage>
        <taxon>Bacteria</taxon>
        <taxon>Candidatus Uhriibacteriota</taxon>
    </lineage>
</organism>
<reference evidence="1 2" key="1">
    <citation type="journal article" date="2015" name="Nature">
        <title>rRNA introns, odd ribosomes, and small enigmatic genomes across a large radiation of phyla.</title>
        <authorList>
            <person name="Brown C.T."/>
            <person name="Hug L.A."/>
            <person name="Thomas B.C."/>
            <person name="Sharon I."/>
            <person name="Castelle C.J."/>
            <person name="Singh A."/>
            <person name="Wilkins M.J."/>
            <person name="Williams K.H."/>
            <person name="Banfield J.F."/>
        </authorList>
    </citation>
    <scope>NUCLEOTIDE SEQUENCE [LARGE SCALE GENOMIC DNA]</scope>
</reference>
<accession>A0A0G1LRI3</accession>